<feature type="domain" description="Gelsolin-like" evidence="13">
    <location>
        <begin position="901"/>
        <end position="942"/>
    </location>
</feature>
<comment type="caution">
    <text evidence="18">The sequence shown here is derived from an EMBL/GenBank/DDBJ whole genome shotgun (WGS) entry which is preliminary data.</text>
</comment>
<keyword evidence="5" id="KW-0813">Transport</keyword>
<dbReference type="InterPro" id="IPR036175">
    <property type="entry name" value="Sec23/24_helical_dom_sf"/>
</dbReference>
<dbReference type="GO" id="GO:0005789">
    <property type="term" value="C:endoplasmic reticulum membrane"/>
    <property type="evidence" value="ECO:0007669"/>
    <property type="project" value="UniProtKB-SubCell"/>
</dbReference>
<evidence type="ECO:0000256" key="2">
    <source>
        <dbReference type="ARBA" id="ARBA00004496"/>
    </source>
</evidence>
<comment type="similarity">
    <text evidence="4">Belongs to the SEC23/SEC24 family. SEC24 subfamily.</text>
</comment>
<evidence type="ECO:0000256" key="9">
    <source>
        <dbReference type="ARBA" id="ARBA00022927"/>
    </source>
</evidence>
<dbReference type="OrthoDB" id="49016at2759"/>
<feature type="compositionally biased region" description="Low complexity" evidence="12">
    <location>
        <begin position="213"/>
        <end position="228"/>
    </location>
</feature>
<keyword evidence="11" id="KW-0472">Membrane</keyword>
<keyword evidence="6" id="KW-0963">Cytoplasm</keyword>
<dbReference type="GO" id="GO:0070971">
    <property type="term" value="C:endoplasmic reticulum exit site"/>
    <property type="evidence" value="ECO:0007669"/>
    <property type="project" value="TreeGrafter"/>
</dbReference>
<feature type="region of interest" description="Disordered" evidence="12">
    <location>
        <begin position="88"/>
        <end position="190"/>
    </location>
</feature>
<evidence type="ECO:0000256" key="7">
    <source>
        <dbReference type="ARBA" id="ARBA00022824"/>
    </source>
</evidence>
<dbReference type="InterPro" id="IPR006900">
    <property type="entry name" value="Sec23/24_helical_dom"/>
</dbReference>
<dbReference type="CDD" id="cd01479">
    <property type="entry name" value="Sec24-like"/>
    <property type="match status" value="1"/>
</dbReference>
<name>A0A835QVC2_VANPL</name>
<dbReference type="InterPro" id="IPR006896">
    <property type="entry name" value="Sec23/24_trunk_dom"/>
</dbReference>
<dbReference type="Gene3D" id="3.40.20.10">
    <property type="entry name" value="Severin"/>
    <property type="match status" value="1"/>
</dbReference>
<dbReference type="FunFam" id="3.40.50.410:FF:000020">
    <property type="entry name" value="protein transport protein Sec24D isoform X1"/>
    <property type="match status" value="1"/>
</dbReference>
<protein>
    <recommendedName>
        <fullName evidence="20">Protein transport protein Sec24-like At3g07100</fullName>
    </recommendedName>
</protein>
<dbReference type="SUPFAM" id="SSF82754">
    <property type="entry name" value="C-terminal, gelsolin-like domain of Sec23/24"/>
    <property type="match status" value="1"/>
</dbReference>
<evidence type="ECO:0000256" key="8">
    <source>
        <dbReference type="ARBA" id="ARBA00022892"/>
    </source>
</evidence>
<feature type="domain" description="Sec23/Sec24 trunk" evidence="15">
    <location>
        <begin position="436"/>
        <end position="672"/>
    </location>
</feature>
<proteinExistence type="inferred from homology"/>
<dbReference type="SUPFAM" id="SSF82919">
    <property type="entry name" value="Zn-finger domain of Sec23/24"/>
    <property type="match status" value="1"/>
</dbReference>
<dbReference type="GO" id="GO:0008270">
    <property type="term" value="F:zinc ion binding"/>
    <property type="evidence" value="ECO:0007669"/>
    <property type="project" value="InterPro"/>
</dbReference>
<evidence type="ECO:0000256" key="5">
    <source>
        <dbReference type="ARBA" id="ARBA00022448"/>
    </source>
</evidence>
<evidence type="ECO:0008006" key="20">
    <source>
        <dbReference type="Google" id="ProtNLM"/>
    </source>
</evidence>
<keyword evidence="10" id="KW-0333">Golgi apparatus</keyword>
<dbReference type="InterPro" id="IPR036465">
    <property type="entry name" value="vWFA_dom_sf"/>
</dbReference>
<dbReference type="Gene3D" id="2.60.40.1670">
    <property type="entry name" value="beta-sandwich domain of Sec23/24"/>
    <property type="match status" value="1"/>
</dbReference>
<dbReference type="GO" id="GO:0006886">
    <property type="term" value="P:intracellular protein transport"/>
    <property type="evidence" value="ECO:0007669"/>
    <property type="project" value="InterPro"/>
</dbReference>
<evidence type="ECO:0000313" key="19">
    <source>
        <dbReference type="Proteomes" id="UP000639772"/>
    </source>
</evidence>
<dbReference type="Gene3D" id="2.30.30.380">
    <property type="entry name" value="Zn-finger domain of Sec23/24"/>
    <property type="match status" value="1"/>
</dbReference>
<gene>
    <name evidence="18" type="ORF">HPP92_014859</name>
</gene>
<dbReference type="EMBL" id="JADCNM010000007">
    <property type="protein sequence ID" value="KAG0475173.1"/>
    <property type="molecule type" value="Genomic_DNA"/>
</dbReference>
<dbReference type="Pfam" id="PF08033">
    <property type="entry name" value="Sec23_BS"/>
    <property type="match status" value="1"/>
</dbReference>
<dbReference type="Pfam" id="PF04810">
    <property type="entry name" value="zf-Sec23_Sec24"/>
    <property type="match status" value="1"/>
</dbReference>
<dbReference type="Gene3D" id="1.20.120.730">
    <property type="entry name" value="Sec23/Sec24 helical domain"/>
    <property type="match status" value="1"/>
</dbReference>
<evidence type="ECO:0000256" key="10">
    <source>
        <dbReference type="ARBA" id="ARBA00023034"/>
    </source>
</evidence>
<dbReference type="InterPro" id="IPR012990">
    <property type="entry name" value="Beta-sandwich_Sec23_24"/>
</dbReference>
<evidence type="ECO:0000256" key="1">
    <source>
        <dbReference type="ARBA" id="ARBA00004394"/>
    </source>
</evidence>
<organism evidence="18 19">
    <name type="scientific">Vanilla planifolia</name>
    <name type="common">Vanilla</name>
    <dbReference type="NCBI Taxonomy" id="51239"/>
    <lineage>
        <taxon>Eukaryota</taxon>
        <taxon>Viridiplantae</taxon>
        <taxon>Streptophyta</taxon>
        <taxon>Embryophyta</taxon>
        <taxon>Tracheophyta</taxon>
        <taxon>Spermatophyta</taxon>
        <taxon>Magnoliopsida</taxon>
        <taxon>Liliopsida</taxon>
        <taxon>Asparagales</taxon>
        <taxon>Orchidaceae</taxon>
        <taxon>Vanilloideae</taxon>
        <taxon>Vanilleae</taxon>
        <taxon>Vanilla</taxon>
    </lineage>
</organism>
<dbReference type="InterPro" id="IPR007123">
    <property type="entry name" value="Gelsolin-like_dom"/>
</dbReference>
<evidence type="ECO:0000259" key="15">
    <source>
        <dbReference type="Pfam" id="PF04811"/>
    </source>
</evidence>
<evidence type="ECO:0000259" key="14">
    <source>
        <dbReference type="Pfam" id="PF04810"/>
    </source>
</evidence>
<evidence type="ECO:0000256" key="11">
    <source>
        <dbReference type="ARBA" id="ARBA00023136"/>
    </source>
</evidence>
<evidence type="ECO:0000256" key="4">
    <source>
        <dbReference type="ARBA" id="ARBA00008334"/>
    </source>
</evidence>
<feature type="domain" description="Sec23/Sec24 helical" evidence="16">
    <location>
        <begin position="773"/>
        <end position="876"/>
    </location>
</feature>
<keyword evidence="8" id="KW-0931">ER-Golgi transport</keyword>
<dbReference type="Proteomes" id="UP000639772">
    <property type="component" value="Chromosome 7"/>
</dbReference>
<comment type="subcellular location">
    <subcellularLocation>
        <location evidence="2">Cytoplasm</location>
    </subcellularLocation>
    <subcellularLocation>
        <location evidence="3">Endoplasmic reticulum membrane</location>
    </subcellularLocation>
    <subcellularLocation>
        <location evidence="1">Golgi apparatus membrane</location>
    </subcellularLocation>
</comment>
<dbReference type="InterPro" id="IPR050550">
    <property type="entry name" value="SEC23_SEC24_subfamily"/>
</dbReference>
<feature type="region of interest" description="Disordered" evidence="12">
    <location>
        <begin position="203"/>
        <end position="231"/>
    </location>
</feature>
<keyword evidence="7" id="KW-0256">Endoplasmic reticulum</keyword>
<dbReference type="GO" id="GO:0000149">
    <property type="term" value="F:SNARE binding"/>
    <property type="evidence" value="ECO:0007669"/>
    <property type="project" value="TreeGrafter"/>
</dbReference>
<dbReference type="Pfam" id="PF00626">
    <property type="entry name" value="Gelsolin"/>
    <property type="match status" value="1"/>
</dbReference>
<dbReference type="SUPFAM" id="SSF53300">
    <property type="entry name" value="vWA-like"/>
    <property type="match status" value="1"/>
</dbReference>
<dbReference type="SUPFAM" id="SSF81995">
    <property type="entry name" value="beta-sandwich domain of Sec23/24"/>
    <property type="match status" value="1"/>
</dbReference>
<keyword evidence="9" id="KW-0653">Protein transport</keyword>
<feature type="compositionally biased region" description="Polar residues" evidence="12">
    <location>
        <begin position="134"/>
        <end position="160"/>
    </location>
</feature>
<feature type="domain" description="Sec23/Sec24 beta-sandwich" evidence="17">
    <location>
        <begin position="678"/>
        <end position="762"/>
    </location>
</feature>
<reference evidence="18 19" key="1">
    <citation type="journal article" date="2020" name="Nat. Food">
        <title>A phased Vanilla planifolia genome enables genetic improvement of flavour and production.</title>
        <authorList>
            <person name="Hasing T."/>
            <person name="Tang H."/>
            <person name="Brym M."/>
            <person name="Khazi F."/>
            <person name="Huang T."/>
            <person name="Chambers A.H."/>
        </authorList>
    </citation>
    <scope>NUCLEOTIDE SEQUENCE [LARGE SCALE GENOMIC DNA]</scope>
    <source>
        <tissue evidence="18">Leaf</tissue>
    </source>
</reference>
<evidence type="ECO:0000256" key="3">
    <source>
        <dbReference type="ARBA" id="ARBA00004586"/>
    </source>
</evidence>
<feature type="compositionally biased region" description="Pro residues" evidence="12">
    <location>
        <begin position="171"/>
        <end position="181"/>
    </location>
</feature>
<evidence type="ECO:0000259" key="13">
    <source>
        <dbReference type="Pfam" id="PF00626"/>
    </source>
</evidence>
<dbReference type="Gene3D" id="3.40.50.410">
    <property type="entry name" value="von Willebrand factor, type A domain"/>
    <property type="match status" value="1"/>
</dbReference>
<accession>A0A835QVC2</accession>
<sequence length="1029" mass="112364">MQPGADKIANTPGRPAQFIPPTPQNSSPFISSAPVVGMQASESSRPIPPVEMSRPVTGTGASNAPGVTMPNLSGTTFFSDSSRLPSPSWFNGPANAPPAYTKQDTSAYQPPQAPRLPSTAQTVPPLGILPQSGPPNTQMSSAAMRLTSASNPTLPSSNVPMRSFQPSLPASIPPPQLPPPAEYNLLPRGSVPQSPLSMRFAAPGSALQPQSQGFPAAHPFHAPPSSLSAPPPPPIGAPVGYTSREQMQYPSAAPPLGASLQGLVEDFQSITLGSTPGSLEPGLDPRSLPRPLDSILEPISILEKYPLNCHPRFLRLTIHAIPSSQSLLARWHLPLGIVVHPMAEVPEGEEVPVVNFGPIGIVRCRRCRTYINPYATFTDAGRKWRCNICALLNDVPAEYFCALDSNGKRCDLDQRPELSKGSVEFVAPTEYMVRPPMPPLYFFVIDVSVSAVQSGLLEVLSKTIKSCLDDLPGFPRTQIGFLTYDSTLHFYSLKASMSQPQMMVVSDLDDIFLPLPDDLLVNLSDSRNVVDAFLDSLPSMFQENANVESALGPALKASFMVMSQLGGKLLVFQSTLPSLGVGRLRLRGDDARAYGTDKENNLRIPEDSFYKQMAADFTKNQIAVDIFAFSEKYSDIASLGTLAKYTGGQVYHYPSFKADTHRVKLRHELARDLTRETAWEAVMRIRCSKGVQFTTYHGHFMLRSTDLLALPAVDSDKAFAMQVSLEDSLLTTQIVYFQVALLCTSSSGERRIKVHTSAVPVVPDLAEMYRQADTGAIMSLLSRLAIENSLSSKLDDARHRIQLRIVKSLKEYRNLHAVQHRLGGRMIYPESLKLLPLYALCLSKSAALRGGFSDVSLDERCAAGYSMMILPVKGLLKLLYPSLFRADDIISKAFDSDVSLEKLPLTVGSLDSRGLYIYDDGFNFVIWLGQMLPSDIASKILGFDFSMCPDLSKASLGEQKNDVTSKLCSTLERLRKDDPSHYQLACVVRQGEQPRESSLLLSKLNEDQVGGGSNYADWILQLHRQSQSP</sequence>
<evidence type="ECO:0000259" key="17">
    <source>
        <dbReference type="Pfam" id="PF08033"/>
    </source>
</evidence>
<evidence type="ECO:0000259" key="16">
    <source>
        <dbReference type="Pfam" id="PF04815"/>
    </source>
</evidence>
<dbReference type="Pfam" id="PF04815">
    <property type="entry name" value="Sec23_helical"/>
    <property type="match status" value="1"/>
</dbReference>
<feature type="region of interest" description="Disordered" evidence="12">
    <location>
        <begin position="1"/>
        <end position="69"/>
    </location>
</feature>
<dbReference type="AlphaFoldDB" id="A0A835QVC2"/>
<dbReference type="InterPro" id="IPR036174">
    <property type="entry name" value="Znf_Sec23_Sec24_sf"/>
</dbReference>
<dbReference type="PANTHER" id="PTHR13803">
    <property type="entry name" value="SEC24-RELATED PROTEIN"/>
    <property type="match status" value="1"/>
</dbReference>
<feature type="domain" description="Zinc finger Sec23/Sec24-type" evidence="14">
    <location>
        <begin position="361"/>
        <end position="399"/>
    </location>
</feature>
<dbReference type="PANTHER" id="PTHR13803:SF39">
    <property type="entry name" value="SECRETORY 24AB, ISOFORM A"/>
    <property type="match status" value="1"/>
</dbReference>
<dbReference type="InterPro" id="IPR006895">
    <property type="entry name" value="Znf_Sec23_Sec24"/>
</dbReference>
<dbReference type="Pfam" id="PF04811">
    <property type="entry name" value="Sec23_trunk"/>
    <property type="match status" value="1"/>
</dbReference>
<dbReference type="InterPro" id="IPR036180">
    <property type="entry name" value="Gelsolin-like_dom_sf"/>
</dbReference>
<dbReference type="SUPFAM" id="SSF81811">
    <property type="entry name" value="Helical domain of Sec23/24"/>
    <property type="match status" value="1"/>
</dbReference>
<dbReference type="GO" id="GO:0030127">
    <property type="term" value="C:COPII vesicle coat"/>
    <property type="evidence" value="ECO:0007669"/>
    <property type="project" value="InterPro"/>
</dbReference>
<evidence type="ECO:0000313" key="18">
    <source>
        <dbReference type="EMBL" id="KAG0475173.1"/>
    </source>
</evidence>
<dbReference type="InterPro" id="IPR029006">
    <property type="entry name" value="ADF-H/Gelsolin-like_dom_sf"/>
</dbReference>
<dbReference type="InterPro" id="IPR041742">
    <property type="entry name" value="Sec24-like_trunk_dom"/>
</dbReference>
<dbReference type="GO" id="GO:0000139">
    <property type="term" value="C:Golgi membrane"/>
    <property type="evidence" value="ECO:0007669"/>
    <property type="project" value="UniProtKB-SubCell"/>
</dbReference>
<evidence type="ECO:0000256" key="12">
    <source>
        <dbReference type="SAM" id="MobiDB-lite"/>
    </source>
</evidence>
<dbReference type="GO" id="GO:0090110">
    <property type="term" value="P:COPII-coated vesicle cargo loading"/>
    <property type="evidence" value="ECO:0007669"/>
    <property type="project" value="TreeGrafter"/>
</dbReference>
<evidence type="ECO:0000256" key="6">
    <source>
        <dbReference type="ARBA" id="ARBA00022490"/>
    </source>
</evidence>